<dbReference type="InterPro" id="IPR011109">
    <property type="entry name" value="DNA_bind_recombinase_dom"/>
</dbReference>
<dbReference type="InterPro" id="IPR025827">
    <property type="entry name" value="Zn_ribbon_recom_dom"/>
</dbReference>
<dbReference type="PANTHER" id="PTHR30461">
    <property type="entry name" value="DNA-INVERTASE FROM LAMBDOID PROPHAGE"/>
    <property type="match status" value="1"/>
</dbReference>
<dbReference type="GO" id="GO:0003677">
    <property type="term" value="F:DNA binding"/>
    <property type="evidence" value="ECO:0007669"/>
    <property type="project" value="InterPro"/>
</dbReference>
<evidence type="ECO:0000256" key="1">
    <source>
        <dbReference type="SAM" id="Coils"/>
    </source>
</evidence>
<dbReference type="Pfam" id="PF13408">
    <property type="entry name" value="Zn_ribbon_recom"/>
    <property type="match status" value="1"/>
</dbReference>
<name>A0A1F5JHU1_9BACT</name>
<dbReference type="Pfam" id="PF07508">
    <property type="entry name" value="Recombinase"/>
    <property type="match status" value="1"/>
</dbReference>
<dbReference type="PROSITE" id="PS51737">
    <property type="entry name" value="RECOMBINASE_DNA_BIND"/>
    <property type="match status" value="1"/>
</dbReference>
<evidence type="ECO:0000313" key="4">
    <source>
        <dbReference type="Proteomes" id="UP000177555"/>
    </source>
</evidence>
<evidence type="ECO:0000313" key="3">
    <source>
        <dbReference type="EMBL" id="OGE28060.1"/>
    </source>
</evidence>
<dbReference type="InterPro" id="IPR050639">
    <property type="entry name" value="SSR_resolvase"/>
</dbReference>
<dbReference type="EMBL" id="MFCP01000023">
    <property type="protein sequence ID" value="OGE28060.1"/>
    <property type="molecule type" value="Genomic_DNA"/>
</dbReference>
<sequence length="444" mass="52435">MFTLFLGSFEANYLKILSSISVYKYIKKTDTKPPRYFINEKEAEVVRTIFNWVGNEGVSLKEVIRKLYDKGIVPRKNKNEFWSNGPILRMLRCDTYIKGYIYYNKLEAVEVKNPIKKVKYNKIKKGSRRVRPQEEWFPYKVSTILDDWDLFNKVQKILDNNRRHGPRKKEYDYLLSGLVYCECGYRRAGNGKNNGHNYYRCTERVLKFPEPHICKSPAMNAQVLDKVFCDELGVYLTDPNNINKIAEDYLKAQAIDESEDRERQKLHENITKLKEEEARYLKVYGEGEIDFEQFKEIKRGVNKRIKALEDDLKRLNEQVKDINIDNVELQEFCQEVKEALQSLNYPTKSLLIRDIIDKIVMKGNTNEVEVMGHLPINHLNIGYELISRNGQSENQHFVFPVLIDTPRIPFKLIIRLPKPRYERLIVQRDEFGRIIHSKPPDIQI</sequence>
<organism evidence="3 4">
    <name type="scientific">Candidatus Daviesbacteria bacterium RIFCSPHIGHO2_01_FULL_40_11</name>
    <dbReference type="NCBI Taxonomy" id="1797762"/>
    <lineage>
        <taxon>Bacteria</taxon>
        <taxon>Candidatus Daviesiibacteriota</taxon>
    </lineage>
</organism>
<dbReference type="Proteomes" id="UP000177555">
    <property type="component" value="Unassembled WGS sequence"/>
</dbReference>
<feature type="domain" description="Recombinase" evidence="2">
    <location>
        <begin position="22"/>
        <end position="164"/>
    </location>
</feature>
<dbReference type="GO" id="GO:0000150">
    <property type="term" value="F:DNA strand exchange activity"/>
    <property type="evidence" value="ECO:0007669"/>
    <property type="project" value="InterPro"/>
</dbReference>
<protein>
    <recommendedName>
        <fullName evidence="2">Recombinase domain-containing protein</fullName>
    </recommendedName>
</protein>
<accession>A0A1F5JHU1</accession>
<evidence type="ECO:0000259" key="2">
    <source>
        <dbReference type="PROSITE" id="PS51737"/>
    </source>
</evidence>
<comment type="caution">
    <text evidence="3">The sequence shown here is derived from an EMBL/GenBank/DDBJ whole genome shotgun (WGS) entry which is preliminary data.</text>
</comment>
<dbReference type="Gene3D" id="3.90.1750.20">
    <property type="entry name" value="Putative Large Serine Recombinase, Chain B, Domain 2"/>
    <property type="match status" value="1"/>
</dbReference>
<proteinExistence type="predicted"/>
<keyword evidence="1" id="KW-0175">Coiled coil</keyword>
<dbReference type="AlphaFoldDB" id="A0A1F5JHU1"/>
<reference evidence="3 4" key="1">
    <citation type="journal article" date="2016" name="Nat. Commun.">
        <title>Thousands of microbial genomes shed light on interconnected biogeochemical processes in an aquifer system.</title>
        <authorList>
            <person name="Anantharaman K."/>
            <person name="Brown C.T."/>
            <person name="Hug L.A."/>
            <person name="Sharon I."/>
            <person name="Castelle C.J."/>
            <person name="Probst A.J."/>
            <person name="Thomas B.C."/>
            <person name="Singh A."/>
            <person name="Wilkins M.J."/>
            <person name="Karaoz U."/>
            <person name="Brodie E.L."/>
            <person name="Williams K.H."/>
            <person name="Hubbard S.S."/>
            <person name="Banfield J.F."/>
        </authorList>
    </citation>
    <scope>NUCLEOTIDE SEQUENCE [LARGE SCALE GENOMIC DNA]</scope>
</reference>
<dbReference type="InterPro" id="IPR038109">
    <property type="entry name" value="DNA_bind_recomb_sf"/>
</dbReference>
<gene>
    <name evidence="3" type="ORF">A2867_01590</name>
</gene>
<dbReference type="PANTHER" id="PTHR30461:SF23">
    <property type="entry name" value="DNA RECOMBINASE-RELATED"/>
    <property type="match status" value="1"/>
</dbReference>
<feature type="coiled-coil region" evidence="1">
    <location>
        <begin position="256"/>
        <end position="332"/>
    </location>
</feature>